<dbReference type="OMA" id="LTHANKY"/>
<dbReference type="InterPro" id="IPR036728">
    <property type="entry name" value="PBP_GOBP_sf"/>
</dbReference>
<dbReference type="Pfam" id="PF01395">
    <property type="entry name" value="PBP_GOBP"/>
    <property type="match status" value="3"/>
</dbReference>
<dbReference type="Proteomes" id="UP000037069">
    <property type="component" value="Unassembled WGS sequence"/>
</dbReference>
<accession>A0A0L0C7V1</accession>
<keyword evidence="2" id="KW-0472">Membrane</keyword>
<gene>
    <name evidence="3" type="ORF">FF38_00982</name>
</gene>
<feature type="non-terminal residue" evidence="3">
    <location>
        <position position="1"/>
    </location>
</feature>
<evidence type="ECO:0000313" key="4">
    <source>
        <dbReference type="Proteomes" id="UP000037069"/>
    </source>
</evidence>
<evidence type="ECO:0000256" key="1">
    <source>
        <dbReference type="ARBA" id="ARBA00022729"/>
    </source>
</evidence>
<dbReference type="PANTHER" id="PTHR11857:SF42">
    <property type="entry name" value="GENERAL ODORANT-BINDING PROTEIN 19D-RELATED"/>
    <property type="match status" value="1"/>
</dbReference>
<keyword evidence="2" id="KW-0812">Transmembrane</keyword>
<comment type="caution">
    <text evidence="3">The sequence shown here is derived from an EMBL/GenBank/DDBJ whole genome shotgun (WGS) entry which is preliminary data.</text>
</comment>
<dbReference type="GO" id="GO:0005615">
    <property type="term" value="C:extracellular space"/>
    <property type="evidence" value="ECO:0007669"/>
    <property type="project" value="TreeGrafter"/>
</dbReference>
<dbReference type="PANTHER" id="PTHR11857">
    <property type="entry name" value="ODORANT BINDING PROTEIN-RELATED"/>
    <property type="match status" value="1"/>
</dbReference>
<feature type="transmembrane region" description="Helical" evidence="2">
    <location>
        <begin position="189"/>
        <end position="207"/>
    </location>
</feature>
<dbReference type="EMBL" id="JRES01000892">
    <property type="protein sequence ID" value="KNC27484.1"/>
    <property type="molecule type" value="Genomic_DNA"/>
</dbReference>
<dbReference type="OrthoDB" id="6595846at2759"/>
<dbReference type="GO" id="GO:0007608">
    <property type="term" value="P:sensory perception of smell"/>
    <property type="evidence" value="ECO:0007669"/>
    <property type="project" value="TreeGrafter"/>
</dbReference>
<dbReference type="AlphaFoldDB" id="A0A0L0C7V1"/>
<sequence length="416" mass="45746">KGFDKKAAVEAFLAKTDECKAEVGAKDSDVEELVGKKAASTMEGKCLRSCLMKKYEVMDNNGKFLKDIALTHANKYTDGSEERMKIAHEIIDNCSSIDVADDHCEAAEQYGKCFIKGFDKKAAVEAFLAKTDDCKAEVGAKDTDVEELVGKKAASTMEGKCLRSCLMKKYEVFRVQPAVKSSLKTMTKFFVTLAILCAFGAVAVNAFDKAEAFEKFMNNLKECKEEVGAQDSDFEEMVSKKPASTKEGKCLRSCIMKKCGLMDGNGKFDKDAAIAKAEQVTGGAEDKMKIAHEIIDACSGIEVSDDECEAAEQYADVEELMGKKPASTIEGKCLRSCVMKKYEVMDNNGKFLNDIALTYAKRYTDAPEDKIKIAQEIIDTCGAIALDNDHCEAAEQYAKCFSEQAKAHNIEDDFDY</sequence>
<feature type="non-terminal residue" evidence="3">
    <location>
        <position position="416"/>
    </location>
</feature>
<dbReference type="Gene3D" id="1.10.238.20">
    <property type="entry name" value="Pheromone/general odorant binding protein domain"/>
    <property type="match status" value="4"/>
</dbReference>
<protein>
    <submittedName>
        <fullName evidence="3">Pheromone-binding protein-related protein 5</fullName>
    </submittedName>
</protein>
<proteinExistence type="predicted"/>
<keyword evidence="4" id="KW-1185">Reference proteome</keyword>
<keyword evidence="1" id="KW-0732">Signal</keyword>
<reference evidence="3 4" key="1">
    <citation type="journal article" date="2015" name="Nat. Commun.">
        <title>Lucilia cuprina genome unlocks parasitic fly biology to underpin future interventions.</title>
        <authorList>
            <person name="Anstead C.A."/>
            <person name="Korhonen P.K."/>
            <person name="Young N.D."/>
            <person name="Hall R.S."/>
            <person name="Jex A.R."/>
            <person name="Murali S.C."/>
            <person name="Hughes D.S."/>
            <person name="Lee S.F."/>
            <person name="Perry T."/>
            <person name="Stroehlein A.J."/>
            <person name="Ansell B.R."/>
            <person name="Breugelmans B."/>
            <person name="Hofmann A."/>
            <person name="Qu J."/>
            <person name="Dugan S."/>
            <person name="Lee S.L."/>
            <person name="Chao H."/>
            <person name="Dinh H."/>
            <person name="Han Y."/>
            <person name="Doddapaneni H.V."/>
            <person name="Worley K.C."/>
            <person name="Muzny D.M."/>
            <person name="Ioannidis P."/>
            <person name="Waterhouse R.M."/>
            <person name="Zdobnov E.M."/>
            <person name="James P.J."/>
            <person name="Bagnall N.H."/>
            <person name="Kotze A.C."/>
            <person name="Gibbs R.A."/>
            <person name="Richards S."/>
            <person name="Batterham P."/>
            <person name="Gasser R.B."/>
        </authorList>
    </citation>
    <scope>NUCLEOTIDE SEQUENCE [LARGE SCALE GENOMIC DNA]</scope>
    <source>
        <strain evidence="3 4">LS</strain>
        <tissue evidence="3">Full body</tissue>
    </source>
</reference>
<organism evidence="3 4">
    <name type="scientific">Lucilia cuprina</name>
    <name type="common">Green bottle fly</name>
    <name type="synonym">Australian sheep blowfly</name>
    <dbReference type="NCBI Taxonomy" id="7375"/>
    <lineage>
        <taxon>Eukaryota</taxon>
        <taxon>Metazoa</taxon>
        <taxon>Ecdysozoa</taxon>
        <taxon>Arthropoda</taxon>
        <taxon>Hexapoda</taxon>
        <taxon>Insecta</taxon>
        <taxon>Pterygota</taxon>
        <taxon>Neoptera</taxon>
        <taxon>Endopterygota</taxon>
        <taxon>Diptera</taxon>
        <taxon>Brachycera</taxon>
        <taxon>Muscomorpha</taxon>
        <taxon>Oestroidea</taxon>
        <taxon>Calliphoridae</taxon>
        <taxon>Luciliinae</taxon>
        <taxon>Lucilia</taxon>
    </lineage>
</organism>
<keyword evidence="2" id="KW-1133">Transmembrane helix</keyword>
<dbReference type="InterPro" id="IPR006170">
    <property type="entry name" value="PBP/GOBP"/>
</dbReference>
<name>A0A0L0C7V1_LUCCU</name>
<dbReference type="SUPFAM" id="SSF47565">
    <property type="entry name" value="Insect pheromone/odorant-binding proteins"/>
    <property type="match status" value="4"/>
</dbReference>
<evidence type="ECO:0000256" key="2">
    <source>
        <dbReference type="SAM" id="Phobius"/>
    </source>
</evidence>
<dbReference type="CDD" id="cd23992">
    <property type="entry name" value="PBP_GOBP"/>
    <property type="match status" value="3"/>
</dbReference>
<dbReference type="GO" id="GO:0005549">
    <property type="term" value="F:odorant binding"/>
    <property type="evidence" value="ECO:0007669"/>
    <property type="project" value="InterPro"/>
</dbReference>
<dbReference type="SMART" id="SM00708">
    <property type="entry name" value="PhBP"/>
    <property type="match status" value="3"/>
</dbReference>
<evidence type="ECO:0000313" key="3">
    <source>
        <dbReference type="EMBL" id="KNC27484.1"/>
    </source>
</evidence>